<comment type="caution">
    <text evidence="8">The sequence shown here is derived from an EMBL/GenBank/DDBJ whole genome shotgun (WGS) entry which is preliminary data.</text>
</comment>
<evidence type="ECO:0000256" key="4">
    <source>
        <dbReference type="ARBA" id="ARBA00022824"/>
    </source>
</evidence>
<evidence type="ECO:0000313" key="9">
    <source>
        <dbReference type="Proteomes" id="UP000076580"/>
    </source>
</evidence>
<dbReference type="GO" id="GO:0005789">
    <property type="term" value="C:endoplasmic reticulum membrane"/>
    <property type="evidence" value="ECO:0007669"/>
    <property type="project" value="UniProtKB-SubCell"/>
</dbReference>
<protein>
    <submittedName>
        <fullName evidence="8">DUF788 domain-containing protein</fullName>
    </submittedName>
</protein>
<name>A0A151GXF3_DRECN</name>
<dbReference type="RefSeq" id="XP_040661130.1">
    <property type="nucleotide sequence ID" value="XM_040800247.1"/>
</dbReference>
<dbReference type="Proteomes" id="UP000076580">
    <property type="component" value="Chromosome 01"/>
</dbReference>
<dbReference type="EMBL" id="LAYC01000001">
    <property type="protein sequence ID" value="KYK61778.1"/>
    <property type="molecule type" value="Genomic_DNA"/>
</dbReference>
<dbReference type="InterPro" id="IPR008506">
    <property type="entry name" value="SND2/TMEM208"/>
</dbReference>
<keyword evidence="3 7" id="KW-0812">Transmembrane</keyword>
<feature type="transmembrane region" description="Helical" evidence="7">
    <location>
        <begin position="12"/>
        <end position="37"/>
    </location>
</feature>
<comment type="subcellular location">
    <subcellularLocation>
        <location evidence="1">Endoplasmic reticulum membrane</location>
        <topology evidence="1">Multi-pass membrane protein</topology>
    </subcellularLocation>
</comment>
<evidence type="ECO:0000256" key="2">
    <source>
        <dbReference type="ARBA" id="ARBA00009950"/>
    </source>
</evidence>
<gene>
    <name evidence="8" type="ORF">DCS_02922</name>
</gene>
<evidence type="ECO:0000256" key="3">
    <source>
        <dbReference type="ARBA" id="ARBA00022692"/>
    </source>
</evidence>
<dbReference type="PANTHER" id="PTHR13505:SF7">
    <property type="entry name" value="TRANSMEMBRANE PROTEIN 208"/>
    <property type="match status" value="1"/>
</dbReference>
<keyword evidence="5 7" id="KW-1133">Transmembrane helix</keyword>
<keyword evidence="9" id="KW-1185">Reference proteome</keyword>
<dbReference type="GeneID" id="63715565"/>
<dbReference type="GO" id="GO:0005773">
    <property type="term" value="C:vacuole"/>
    <property type="evidence" value="ECO:0007669"/>
    <property type="project" value="GOC"/>
</dbReference>
<comment type="similarity">
    <text evidence="2">Belongs to the TMEM208 family.</text>
</comment>
<reference evidence="8 9" key="1">
    <citation type="journal article" date="2016" name="Sci. Rep.">
        <title>Insights into Adaptations to a Near-Obligate Nematode Endoparasitic Lifestyle from the Finished Genome of Drechmeria coniospora.</title>
        <authorList>
            <person name="Zhang L."/>
            <person name="Zhou Z."/>
            <person name="Guo Q."/>
            <person name="Fokkens L."/>
            <person name="Miskei M."/>
            <person name="Pocsi I."/>
            <person name="Zhang W."/>
            <person name="Chen M."/>
            <person name="Wang L."/>
            <person name="Sun Y."/>
            <person name="Donzelli B.G."/>
            <person name="Gibson D.M."/>
            <person name="Nelson D.R."/>
            <person name="Luo J.G."/>
            <person name="Rep M."/>
            <person name="Liu H."/>
            <person name="Yang S."/>
            <person name="Wang J."/>
            <person name="Krasnoff S.B."/>
            <person name="Xu Y."/>
            <person name="Molnar I."/>
            <person name="Lin M."/>
        </authorList>
    </citation>
    <scope>NUCLEOTIDE SEQUENCE [LARGE SCALE GENOMIC DNA]</scope>
    <source>
        <strain evidence="8 9">ARSEF 6962</strain>
    </source>
</reference>
<dbReference type="AlphaFoldDB" id="A0A151GXF3"/>
<keyword evidence="6 7" id="KW-0472">Membrane</keyword>
<dbReference type="GO" id="GO:0006624">
    <property type="term" value="P:vacuolar protein processing"/>
    <property type="evidence" value="ECO:0007669"/>
    <property type="project" value="TreeGrafter"/>
</dbReference>
<evidence type="ECO:0000256" key="5">
    <source>
        <dbReference type="ARBA" id="ARBA00022989"/>
    </source>
</evidence>
<dbReference type="PANTHER" id="PTHR13505">
    <property type="entry name" value="TRANSMEMBRANE PROTEIN 208"/>
    <property type="match status" value="1"/>
</dbReference>
<organism evidence="8 9">
    <name type="scientific">Drechmeria coniospora</name>
    <name type="common">Nematophagous fungus</name>
    <name type="synonym">Meria coniospora</name>
    <dbReference type="NCBI Taxonomy" id="98403"/>
    <lineage>
        <taxon>Eukaryota</taxon>
        <taxon>Fungi</taxon>
        <taxon>Dikarya</taxon>
        <taxon>Ascomycota</taxon>
        <taxon>Pezizomycotina</taxon>
        <taxon>Sordariomycetes</taxon>
        <taxon>Hypocreomycetidae</taxon>
        <taxon>Hypocreales</taxon>
        <taxon>Ophiocordycipitaceae</taxon>
        <taxon>Drechmeria</taxon>
    </lineage>
</organism>
<feature type="transmembrane region" description="Helical" evidence="7">
    <location>
        <begin position="113"/>
        <end position="131"/>
    </location>
</feature>
<dbReference type="OrthoDB" id="10012212at2759"/>
<sequence length="162" mass="17397">MAQKAKKDLAKHNVAALNGLHLSSLVVNIVFLVVHFLVAPRSLVAYGLFSTPAFVCEYVLEASGRPKFDAATNALKSAGEDMAARGLTEYMFDVIWVTWACAVLVVFVGNWGWLLWAVIPLYGLYLGKGLLGMGRQAMAGMQAAGAGQDAPAQGNRRTRRAA</sequence>
<keyword evidence="4" id="KW-0256">Endoplasmic reticulum</keyword>
<evidence type="ECO:0000256" key="6">
    <source>
        <dbReference type="ARBA" id="ARBA00023136"/>
    </source>
</evidence>
<evidence type="ECO:0000256" key="7">
    <source>
        <dbReference type="SAM" id="Phobius"/>
    </source>
</evidence>
<accession>A0A151GXF3</accession>
<proteinExistence type="inferred from homology"/>
<dbReference type="FunCoup" id="A0A151GXF3">
    <property type="interactions" value="121"/>
</dbReference>
<dbReference type="InParanoid" id="A0A151GXF3"/>
<evidence type="ECO:0000256" key="1">
    <source>
        <dbReference type="ARBA" id="ARBA00004477"/>
    </source>
</evidence>
<dbReference type="Pfam" id="PF05620">
    <property type="entry name" value="TMEM208_SND2"/>
    <property type="match status" value="1"/>
</dbReference>
<dbReference type="STRING" id="98403.A0A151GXF3"/>
<evidence type="ECO:0000313" key="8">
    <source>
        <dbReference type="EMBL" id="KYK61778.1"/>
    </source>
</evidence>